<name>A0A8J6AZL2_ELECQ</name>
<evidence type="ECO:0000313" key="2">
    <source>
        <dbReference type="EMBL" id="KAG9460304.1"/>
    </source>
</evidence>
<feature type="region of interest" description="Disordered" evidence="1">
    <location>
        <begin position="86"/>
        <end position="126"/>
    </location>
</feature>
<organism evidence="2 3">
    <name type="scientific">Eleutherodactylus coqui</name>
    <name type="common">Puerto Rican coqui</name>
    <dbReference type="NCBI Taxonomy" id="57060"/>
    <lineage>
        <taxon>Eukaryota</taxon>
        <taxon>Metazoa</taxon>
        <taxon>Chordata</taxon>
        <taxon>Craniata</taxon>
        <taxon>Vertebrata</taxon>
        <taxon>Euteleostomi</taxon>
        <taxon>Amphibia</taxon>
        <taxon>Batrachia</taxon>
        <taxon>Anura</taxon>
        <taxon>Neobatrachia</taxon>
        <taxon>Hyloidea</taxon>
        <taxon>Eleutherodactylidae</taxon>
        <taxon>Eleutherodactylinae</taxon>
        <taxon>Eleutherodactylus</taxon>
        <taxon>Eleutherodactylus</taxon>
    </lineage>
</organism>
<proteinExistence type="predicted"/>
<evidence type="ECO:0000256" key="1">
    <source>
        <dbReference type="SAM" id="MobiDB-lite"/>
    </source>
</evidence>
<dbReference type="EMBL" id="WNTK01085665">
    <property type="protein sequence ID" value="KAG9460304.1"/>
    <property type="molecule type" value="Genomic_DNA"/>
</dbReference>
<gene>
    <name evidence="2" type="ORF">GDO78_022697</name>
</gene>
<reference evidence="2" key="1">
    <citation type="thesis" date="2020" institute="ProQuest LLC" country="789 East Eisenhower Parkway, Ann Arbor, MI, USA">
        <title>Comparative Genomics and Chromosome Evolution.</title>
        <authorList>
            <person name="Mudd A.B."/>
        </authorList>
    </citation>
    <scope>NUCLEOTIDE SEQUENCE</scope>
    <source>
        <strain evidence="2">HN-11 Male</strain>
        <tissue evidence="2">Kidney and liver</tissue>
    </source>
</reference>
<keyword evidence="3" id="KW-1185">Reference proteome</keyword>
<sequence>MSTGQSWGFVTVSEGTGIRKSDPSMCLYGTELSPSTLCRTERYTVSPPTYNDTIQLKKRIVHLEGIEKGIGYTKWSLLILLTKCGSTVRTPPLPQGKTEQDSKREEKDGTEDPQAGEGVLQNTDPAMIQTEYTMLDKVI</sequence>
<comment type="caution">
    <text evidence="2">The sequence shown here is derived from an EMBL/GenBank/DDBJ whole genome shotgun (WGS) entry which is preliminary data.</text>
</comment>
<protein>
    <submittedName>
        <fullName evidence="2">Uncharacterized protein</fullName>
    </submittedName>
</protein>
<accession>A0A8J6AZL2</accession>
<dbReference type="AlphaFoldDB" id="A0A8J6AZL2"/>
<dbReference type="Proteomes" id="UP000770717">
    <property type="component" value="Unassembled WGS sequence"/>
</dbReference>
<feature type="compositionally biased region" description="Basic and acidic residues" evidence="1">
    <location>
        <begin position="98"/>
        <end position="107"/>
    </location>
</feature>
<evidence type="ECO:0000313" key="3">
    <source>
        <dbReference type="Proteomes" id="UP000770717"/>
    </source>
</evidence>